<keyword evidence="1" id="KW-1133">Transmembrane helix</keyword>
<keyword evidence="1" id="KW-0472">Membrane</keyword>
<comment type="caution">
    <text evidence="2">The sequence shown here is derived from an EMBL/GenBank/DDBJ whole genome shotgun (WGS) entry which is preliminary data.</text>
</comment>
<evidence type="ECO:0000313" key="2">
    <source>
        <dbReference type="EMBL" id="KAK0734387.1"/>
    </source>
</evidence>
<reference evidence="2" key="1">
    <citation type="submission" date="2023-06" db="EMBL/GenBank/DDBJ databases">
        <title>Genome-scale phylogeny and comparative genomics of the fungal order Sordariales.</title>
        <authorList>
            <consortium name="Lawrence Berkeley National Laboratory"/>
            <person name="Hensen N."/>
            <person name="Bonometti L."/>
            <person name="Westerberg I."/>
            <person name="Brannstrom I.O."/>
            <person name="Guillou S."/>
            <person name="Cros-Aarteil S."/>
            <person name="Calhoun S."/>
            <person name="Haridas S."/>
            <person name="Kuo A."/>
            <person name="Mondo S."/>
            <person name="Pangilinan J."/>
            <person name="Riley R."/>
            <person name="LaButti K."/>
            <person name="Andreopoulos B."/>
            <person name="Lipzen A."/>
            <person name="Chen C."/>
            <person name="Yanf M."/>
            <person name="Daum C."/>
            <person name="Ng V."/>
            <person name="Clum A."/>
            <person name="Steindorff A."/>
            <person name="Ohm R."/>
            <person name="Martin F."/>
            <person name="Silar P."/>
            <person name="Natvig D."/>
            <person name="Lalanne C."/>
            <person name="Gautier V."/>
            <person name="Ament-velasquez S.L."/>
            <person name="Kruys A."/>
            <person name="Hutchinson M.I."/>
            <person name="Powell A.J."/>
            <person name="Barry K."/>
            <person name="Miller A.N."/>
            <person name="Grigoriev I.V."/>
            <person name="Debuchy R."/>
            <person name="Gladieux P."/>
            <person name="Thoren M.H."/>
            <person name="Johannesson H."/>
        </authorList>
    </citation>
    <scope>NUCLEOTIDE SEQUENCE</scope>
    <source>
        <strain evidence="2">SMH2392-1A</strain>
    </source>
</reference>
<organism evidence="2 3">
    <name type="scientific">Lasiosphaeria miniovina</name>
    <dbReference type="NCBI Taxonomy" id="1954250"/>
    <lineage>
        <taxon>Eukaryota</taxon>
        <taxon>Fungi</taxon>
        <taxon>Dikarya</taxon>
        <taxon>Ascomycota</taxon>
        <taxon>Pezizomycotina</taxon>
        <taxon>Sordariomycetes</taxon>
        <taxon>Sordariomycetidae</taxon>
        <taxon>Sordariales</taxon>
        <taxon>Lasiosphaeriaceae</taxon>
        <taxon>Lasiosphaeria</taxon>
    </lineage>
</organism>
<name>A0AA40BHK8_9PEZI</name>
<evidence type="ECO:0000313" key="3">
    <source>
        <dbReference type="Proteomes" id="UP001172101"/>
    </source>
</evidence>
<gene>
    <name evidence="2" type="ORF">B0T26DRAFT_68244</name>
</gene>
<dbReference type="Proteomes" id="UP001172101">
    <property type="component" value="Unassembled WGS sequence"/>
</dbReference>
<protein>
    <submittedName>
        <fullName evidence="2">Uncharacterized protein</fullName>
    </submittedName>
</protein>
<dbReference type="EMBL" id="JAUIRO010000001">
    <property type="protein sequence ID" value="KAK0734387.1"/>
    <property type="molecule type" value="Genomic_DNA"/>
</dbReference>
<keyword evidence="3" id="KW-1185">Reference proteome</keyword>
<dbReference type="GeneID" id="85324013"/>
<sequence>MFCSTKAPEEVAHVIMYVSIHRVFPYTVPTIYLIDFHGMIVAAHHCTYLGSTGRLLWGGLVYYSVLLTTNTPNIVCCISLIYSTRSDEISMSWVSHSGWIKTAYTYHHARTKTNIVTCICRGTAKRQTVKLLVYLYMRLGCPVCRYPVGLIHGRVR</sequence>
<keyword evidence="1" id="KW-0812">Transmembrane</keyword>
<proteinExistence type="predicted"/>
<accession>A0AA40BHK8</accession>
<dbReference type="RefSeq" id="XP_060303264.1">
    <property type="nucleotide sequence ID" value="XM_060440743.1"/>
</dbReference>
<dbReference type="AlphaFoldDB" id="A0AA40BHK8"/>
<feature type="transmembrane region" description="Helical" evidence="1">
    <location>
        <begin position="60"/>
        <end position="82"/>
    </location>
</feature>
<evidence type="ECO:0000256" key="1">
    <source>
        <dbReference type="SAM" id="Phobius"/>
    </source>
</evidence>